<sequence length="127" mass="14340">MGVDRPRRGYASSSKPRMAATTDQGEAKVGTVAVTSNFQEANPKGSDDIWEQVPEEERARFQKEKEFRRNLHRRCLQKAAADVESRKRLLQRGELDNLQSSVRPVIWGSALYRGLWAKAAKIKEPGS</sequence>
<organism evidence="2 3">
    <name type="scientific">Ceratodon purpureus</name>
    <name type="common">Fire moss</name>
    <name type="synonym">Dicranum purpureum</name>
    <dbReference type="NCBI Taxonomy" id="3225"/>
    <lineage>
        <taxon>Eukaryota</taxon>
        <taxon>Viridiplantae</taxon>
        <taxon>Streptophyta</taxon>
        <taxon>Embryophyta</taxon>
        <taxon>Bryophyta</taxon>
        <taxon>Bryophytina</taxon>
        <taxon>Bryopsida</taxon>
        <taxon>Dicranidae</taxon>
        <taxon>Pseudoditrichales</taxon>
        <taxon>Ditrichaceae</taxon>
        <taxon>Ceratodon</taxon>
    </lineage>
</organism>
<dbReference type="Proteomes" id="UP000822688">
    <property type="component" value="Chromosome 8"/>
</dbReference>
<name>A0A8T0H528_CERPU</name>
<evidence type="ECO:0000313" key="3">
    <source>
        <dbReference type="Proteomes" id="UP000822688"/>
    </source>
</evidence>
<proteinExistence type="predicted"/>
<comment type="caution">
    <text evidence="2">The sequence shown here is derived from an EMBL/GenBank/DDBJ whole genome shotgun (WGS) entry which is preliminary data.</text>
</comment>
<keyword evidence="3" id="KW-1185">Reference proteome</keyword>
<feature type="region of interest" description="Disordered" evidence="1">
    <location>
        <begin position="1"/>
        <end position="26"/>
    </location>
</feature>
<gene>
    <name evidence="2" type="ORF">KC19_8G195600</name>
</gene>
<protein>
    <submittedName>
        <fullName evidence="2">Uncharacterized protein</fullName>
    </submittedName>
</protein>
<accession>A0A8T0H528</accession>
<evidence type="ECO:0000256" key="1">
    <source>
        <dbReference type="SAM" id="MobiDB-lite"/>
    </source>
</evidence>
<dbReference type="AlphaFoldDB" id="A0A8T0H528"/>
<dbReference type="EMBL" id="CM026429">
    <property type="protein sequence ID" value="KAG0565504.1"/>
    <property type="molecule type" value="Genomic_DNA"/>
</dbReference>
<evidence type="ECO:0000313" key="2">
    <source>
        <dbReference type="EMBL" id="KAG0565504.1"/>
    </source>
</evidence>
<reference evidence="2" key="1">
    <citation type="submission" date="2020-06" db="EMBL/GenBank/DDBJ databases">
        <title>WGS assembly of Ceratodon purpureus strain R40.</title>
        <authorList>
            <person name="Carey S.B."/>
            <person name="Jenkins J."/>
            <person name="Shu S."/>
            <person name="Lovell J.T."/>
            <person name="Sreedasyam A."/>
            <person name="Maumus F."/>
            <person name="Tiley G.P."/>
            <person name="Fernandez-Pozo N."/>
            <person name="Barry K."/>
            <person name="Chen C."/>
            <person name="Wang M."/>
            <person name="Lipzen A."/>
            <person name="Daum C."/>
            <person name="Saski C.A."/>
            <person name="Payton A.C."/>
            <person name="Mcbreen J.C."/>
            <person name="Conrad R.E."/>
            <person name="Kollar L.M."/>
            <person name="Olsson S."/>
            <person name="Huttunen S."/>
            <person name="Landis J.B."/>
            <person name="Wickett N.J."/>
            <person name="Johnson M.G."/>
            <person name="Rensing S.A."/>
            <person name="Grimwood J."/>
            <person name="Schmutz J."/>
            <person name="Mcdaniel S.F."/>
        </authorList>
    </citation>
    <scope>NUCLEOTIDE SEQUENCE</scope>
    <source>
        <strain evidence="2">R40</strain>
    </source>
</reference>